<comment type="caution">
    <text evidence="1">The sequence shown here is derived from an EMBL/GenBank/DDBJ whole genome shotgun (WGS) entry which is preliminary data.</text>
</comment>
<accession>A0A1V5SLR0</accession>
<evidence type="ECO:0000313" key="1">
    <source>
        <dbReference type="EMBL" id="OQA55470.1"/>
    </source>
</evidence>
<dbReference type="Proteomes" id="UP000485569">
    <property type="component" value="Unassembled WGS sequence"/>
</dbReference>
<gene>
    <name evidence="1" type="ORF">BWY41_01648</name>
</gene>
<name>A0A1V5SLR0_9BACT</name>
<protein>
    <submittedName>
        <fullName evidence="1">Uncharacterized protein</fullName>
    </submittedName>
</protein>
<sequence>MKLKAISFLELVQNLKRFDFKGPYSGGKASFYDKG</sequence>
<dbReference type="EMBL" id="MWBQ01000157">
    <property type="protein sequence ID" value="OQA55470.1"/>
    <property type="molecule type" value="Genomic_DNA"/>
</dbReference>
<proteinExistence type="predicted"/>
<reference evidence="1" key="1">
    <citation type="submission" date="2017-02" db="EMBL/GenBank/DDBJ databases">
        <title>Delving into the versatile metabolic prowess of the omnipresent phylum Bacteroidetes.</title>
        <authorList>
            <person name="Nobu M.K."/>
            <person name="Mei R."/>
            <person name="Narihiro T."/>
            <person name="Kuroda K."/>
            <person name="Liu W.-T."/>
        </authorList>
    </citation>
    <scope>NUCLEOTIDE SEQUENCE</scope>
    <source>
        <strain evidence="1">ADurb.Bin276</strain>
    </source>
</reference>
<organism evidence="1">
    <name type="scientific">Candidatus Atribacter allofermentans</name>
    <dbReference type="NCBI Taxonomy" id="1852833"/>
    <lineage>
        <taxon>Bacteria</taxon>
        <taxon>Pseudomonadati</taxon>
        <taxon>Atribacterota</taxon>
        <taxon>Atribacteria</taxon>
        <taxon>Atribacterales</taxon>
        <taxon>Atribacteraceae</taxon>
        <taxon>Atribacter</taxon>
    </lineage>
</organism>
<dbReference type="AlphaFoldDB" id="A0A1V5SLR0"/>